<feature type="transmembrane region" description="Helical" evidence="1">
    <location>
        <begin position="227"/>
        <end position="247"/>
    </location>
</feature>
<feature type="transmembrane region" description="Helical" evidence="1">
    <location>
        <begin position="144"/>
        <end position="166"/>
    </location>
</feature>
<reference evidence="3" key="2">
    <citation type="submission" date="2020-09" db="EMBL/GenBank/DDBJ databases">
        <authorList>
            <person name="Sun Q."/>
            <person name="Ohkuma M."/>
        </authorList>
    </citation>
    <scope>NUCLEOTIDE SEQUENCE</scope>
    <source>
        <strain evidence="3">JCM 14371</strain>
    </source>
</reference>
<evidence type="ECO:0000256" key="1">
    <source>
        <dbReference type="SAM" id="Phobius"/>
    </source>
</evidence>
<dbReference type="GO" id="GO:0016747">
    <property type="term" value="F:acyltransferase activity, transferring groups other than amino-acyl groups"/>
    <property type="evidence" value="ECO:0007669"/>
    <property type="project" value="InterPro"/>
</dbReference>
<dbReference type="EMBL" id="BMOE01000006">
    <property type="protein sequence ID" value="GGJ75833.1"/>
    <property type="molecule type" value="Genomic_DNA"/>
</dbReference>
<keyword evidence="4" id="KW-1185">Reference proteome</keyword>
<evidence type="ECO:0000313" key="3">
    <source>
        <dbReference type="EMBL" id="GGJ75833.1"/>
    </source>
</evidence>
<dbReference type="GO" id="GO:0016020">
    <property type="term" value="C:membrane"/>
    <property type="evidence" value="ECO:0007669"/>
    <property type="project" value="TreeGrafter"/>
</dbReference>
<protein>
    <submittedName>
        <fullName evidence="3">Acyltransferase</fullName>
    </submittedName>
</protein>
<feature type="transmembrane region" description="Helical" evidence="1">
    <location>
        <begin position="315"/>
        <end position="340"/>
    </location>
</feature>
<feature type="transmembrane region" description="Helical" evidence="1">
    <location>
        <begin position="289"/>
        <end position="309"/>
    </location>
</feature>
<dbReference type="Proteomes" id="UP000635726">
    <property type="component" value="Unassembled WGS sequence"/>
</dbReference>
<feature type="transmembrane region" description="Helical" evidence="1">
    <location>
        <begin position="197"/>
        <end position="215"/>
    </location>
</feature>
<dbReference type="InterPro" id="IPR002656">
    <property type="entry name" value="Acyl_transf_3_dom"/>
</dbReference>
<keyword evidence="1" id="KW-0472">Membrane</keyword>
<dbReference type="AlphaFoldDB" id="A0A917UQM3"/>
<evidence type="ECO:0000313" key="4">
    <source>
        <dbReference type="Proteomes" id="UP000635726"/>
    </source>
</evidence>
<dbReference type="Pfam" id="PF01757">
    <property type="entry name" value="Acyl_transf_3"/>
    <property type="match status" value="1"/>
</dbReference>
<feature type="transmembrane region" description="Helical" evidence="1">
    <location>
        <begin position="50"/>
        <end position="67"/>
    </location>
</feature>
<comment type="caution">
    <text evidence="3">The sequence shown here is derived from an EMBL/GenBank/DDBJ whole genome shotgun (WGS) entry which is preliminary data.</text>
</comment>
<dbReference type="InterPro" id="IPR050879">
    <property type="entry name" value="Acyltransferase_3"/>
</dbReference>
<feature type="transmembrane region" description="Helical" evidence="1">
    <location>
        <begin position="253"/>
        <end position="277"/>
    </location>
</feature>
<proteinExistence type="predicted"/>
<organism evidence="3 4">
    <name type="scientific">Deinococcus aquiradiocola</name>
    <dbReference type="NCBI Taxonomy" id="393059"/>
    <lineage>
        <taxon>Bacteria</taxon>
        <taxon>Thermotogati</taxon>
        <taxon>Deinococcota</taxon>
        <taxon>Deinococci</taxon>
        <taxon>Deinococcales</taxon>
        <taxon>Deinococcaceae</taxon>
        <taxon>Deinococcus</taxon>
    </lineage>
</organism>
<gene>
    <name evidence="3" type="ORF">GCM10008939_20100</name>
</gene>
<keyword evidence="1" id="KW-1133">Transmembrane helix</keyword>
<sequence length="359" mass="39774">MRAELKALTGVRAIAAATVVLYHLIGQYPAITEDTWPQHVLRFGSNGVDLFFMLSGFIIGYSYHHVFADTRAHAQTYLDFLRKRLARLLPAHLFALTLMLLLGALLTIQGTPFLKTNPPGEFLAQLLLVMDWDPRHEARLSWNVPAWSISSEWLAYLLFPGVLYALSRVPRGALPTVFLGLPVLMACSYALGPANYGMIRILTEFPAGVALYLYWRGLTPAQTRVWTNIGTVCAVLYLPAGVLLGLAHLNVRWAVTLVPALLLALACGQGTLPHLLARPVPEYLGRVSYSLYITHYVVLAALRFTFFTAVARNSVLVTVGLTVIELLVIAGVAQFTYRYVEEPGRRWLTRRSARVTAAA</sequence>
<keyword evidence="3" id="KW-0808">Transferase</keyword>
<evidence type="ECO:0000259" key="2">
    <source>
        <dbReference type="Pfam" id="PF01757"/>
    </source>
</evidence>
<dbReference type="PANTHER" id="PTHR23028">
    <property type="entry name" value="ACETYLTRANSFERASE"/>
    <property type="match status" value="1"/>
</dbReference>
<dbReference type="GO" id="GO:0009103">
    <property type="term" value="P:lipopolysaccharide biosynthetic process"/>
    <property type="evidence" value="ECO:0007669"/>
    <property type="project" value="TreeGrafter"/>
</dbReference>
<feature type="transmembrane region" description="Helical" evidence="1">
    <location>
        <begin position="173"/>
        <end position="191"/>
    </location>
</feature>
<feature type="domain" description="Acyltransferase 3" evidence="2">
    <location>
        <begin position="6"/>
        <end position="326"/>
    </location>
</feature>
<dbReference type="RefSeq" id="WP_188963035.1">
    <property type="nucleotide sequence ID" value="NZ_BMOE01000006.1"/>
</dbReference>
<accession>A0A917UQM3</accession>
<name>A0A917UQM3_9DEIO</name>
<feature type="transmembrane region" description="Helical" evidence="1">
    <location>
        <begin position="12"/>
        <end position="30"/>
    </location>
</feature>
<reference evidence="3" key="1">
    <citation type="journal article" date="2014" name="Int. J. Syst. Evol. Microbiol.">
        <title>Complete genome sequence of Corynebacterium casei LMG S-19264T (=DSM 44701T), isolated from a smear-ripened cheese.</title>
        <authorList>
            <consortium name="US DOE Joint Genome Institute (JGI-PGF)"/>
            <person name="Walter F."/>
            <person name="Albersmeier A."/>
            <person name="Kalinowski J."/>
            <person name="Ruckert C."/>
        </authorList>
    </citation>
    <scope>NUCLEOTIDE SEQUENCE</scope>
    <source>
        <strain evidence="3">JCM 14371</strain>
    </source>
</reference>
<keyword evidence="3" id="KW-0012">Acyltransferase</keyword>
<feature type="transmembrane region" description="Helical" evidence="1">
    <location>
        <begin position="88"/>
        <end position="108"/>
    </location>
</feature>
<keyword evidence="1" id="KW-0812">Transmembrane</keyword>
<dbReference type="PANTHER" id="PTHR23028:SF53">
    <property type="entry name" value="ACYL_TRANSF_3 DOMAIN-CONTAINING PROTEIN"/>
    <property type="match status" value="1"/>
</dbReference>